<gene>
    <name evidence="1" type="ordered locus">LIC_12406</name>
</gene>
<dbReference type="AlphaFoldDB" id="Q72PR1"/>
<dbReference type="HOGENOM" id="CLU_1494502_0_0_12"/>
<dbReference type="KEGG" id="lic:LIC_12406"/>
<protein>
    <submittedName>
        <fullName evidence="1">Uncharacterized protein</fullName>
    </submittedName>
</protein>
<dbReference type="Proteomes" id="UP000007037">
    <property type="component" value="Chromosome I"/>
</dbReference>
<dbReference type="EMBL" id="AE016823">
    <property type="protein sequence ID" value="AAS70975.1"/>
    <property type="molecule type" value="Genomic_DNA"/>
</dbReference>
<organism evidence="1 2">
    <name type="scientific">Leptospira interrogans serogroup Icterohaemorrhagiae serovar copenhageni (strain Fiocruz L1-130)</name>
    <dbReference type="NCBI Taxonomy" id="267671"/>
    <lineage>
        <taxon>Bacteria</taxon>
        <taxon>Pseudomonadati</taxon>
        <taxon>Spirochaetota</taxon>
        <taxon>Spirochaetia</taxon>
        <taxon>Leptospirales</taxon>
        <taxon>Leptospiraceae</taxon>
        <taxon>Leptospira</taxon>
    </lineage>
</organism>
<sequence length="185" mass="21071">MFCSNMYLTHGFQAQKGGPFCLILIFLSLSAIFPIEQEMKETKPSKDFVLIVSLSKQDFNVDEKIKAVIRFRNVSGQLQSYGFGDLGKDFNYILECYAYLKNKNGGPPQALRTQHGEWMAQKSQNEEIMGALNSGKELVNTISVSRQCDLTMTGTYQFVVKRHRYPSLKKSEIIVSDPIVFRVHE</sequence>
<name>Q72PR1_LEPIC</name>
<proteinExistence type="predicted"/>
<evidence type="ECO:0000313" key="1">
    <source>
        <dbReference type="EMBL" id="AAS70975.1"/>
    </source>
</evidence>
<reference evidence="1 2" key="1">
    <citation type="journal article" date="2004" name="J. Bacteriol.">
        <title>Comparative genomics of two Leptospira interrogans serovars reveals novel insights into physiology and pathogenesis.</title>
        <authorList>
            <person name="Nascimento A.L."/>
            <person name="Ko A.I."/>
            <person name="Martins E.A."/>
            <person name="Monteiro-Vitorello C.B."/>
            <person name="Ho P.L."/>
            <person name="Haake D.A."/>
            <person name="Verjovski-Almeida S."/>
            <person name="Hartskeerl R.A."/>
            <person name="Marques M.V."/>
            <person name="Oliveira M.C."/>
            <person name="Menck C.F."/>
            <person name="Leite L.C."/>
            <person name="Carrer H."/>
            <person name="Coutinho L.L."/>
            <person name="Degrave W.M."/>
            <person name="Dellagostin O.A."/>
            <person name="El-Dorry H."/>
            <person name="Ferro E.S."/>
            <person name="Ferro M.I."/>
            <person name="Furlan L.R."/>
            <person name="Gamberini M."/>
            <person name="Giglioti E.A."/>
            <person name="Goes-Neto A."/>
            <person name="Goldman G.H."/>
            <person name="Goldman M.H."/>
            <person name="Harakava R."/>
            <person name="Jeronimo S.M."/>
            <person name="Junqueira-De-Azevedo I.L."/>
            <person name="Kimura E.T."/>
            <person name="Kuramae E.E."/>
            <person name="Lemos E.G."/>
            <person name="Lemos M.V."/>
            <person name="Marino C.L."/>
            <person name="Nunes L.R."/>
            <person name="De Oliveira R.C."/>
            <person name="Pereira G.G."/>
            <person name="Reis M.S."/>
            <person name="Schriefer A."/>
            <person name="Siqueira W.J."/>
            <person name="Sommer P."/>
            <person name="Tsai S.M."/>
            <person name="Simpson A.J."/>
            <person name="Ferro J.A."/>
            <person name="Camargo L.E."/>
            <person name="Kitajima J.P."/>
            <person name="Setubal J.C."/>
            <person name="Van Sluys M.A."/>
        </authorList>
    </citation>
    <scope>NUCLEOTIDE SEQUENCE [LARGE SCALE GENOMIC DNA]</scope>
    <source>
        <strain evidence="1 2">Fiocruz L1-130</strain>
    </source>
</reference>
<accession>Q72PR1</accession>
<evidence type="ECO:0000313" key="2">
    <source>
        <dbReference type="Proteomes" id="UP000007037"/>
    </source>
</evidence>